<dbReference type="PANTHER" id="PTHR30435">
    <property type="entry name" value="FLAGELLAR PROTEIN"/>
    <property type="match status" value="1"/>
</dbReference>
<dbReference type="InterPro" id="IPR020013">
    <property type="entry name" value="Flagellar_FlgE/F/G"/>
</dbReference>
<protein>
    <recommendedName>
        <fullName evidence="3">Flagellar hook protein FlgE</fullName>
    </recommendedName>
</protein>
<dbReference type="InterPro" id="IPR037058">
    <property type="entry name" value="Falgellar_hook_FlgE_sf"/>
</dbReference>
<feature type="domain" description="Flagellar hook protein FlgE/F/G-like D1" evidence="9">
    <location>
        <begin position="83"/>
        <end position="127"/>
    </location>
</feature>
<dbReference type="Pfam" id="PF06429">
    <property type="entry name" value="Flg_bbr_C"/>
    <property type="match status" value="1"/>
</dbReference>
<feature type="region of interest" description="Disordered" evidence="5">
    <location>
        <begin position="238"/>
        <end position="258"/>
    </location>
</feature>
<dbReference type="GO" id="GO:0009425">
    <property type="term" value="C:bacterial-type flagellum basal body"/>
    <property type="evidence" value="ECO:0007669"/>
    <property type="project" value="UniProtKB-SubCell"/>
</dbReference>
<dbReference type="InterPro" id="IPR010930">
    <property type="entry name" value="Flg_bb/hook_C_dom"/>
</dbReference>
<keyword evidence="4" id="KW-0975">Bacterial flagellum</keyword>
<evidence type="ECO:0000259" key="9">
    <source>
        <dbReference type="Pfam" id="PF22692"/>
    </source>
</evidence>
<dbReference type="AlphaFoldDB" id="A0A3B0ZB96"/>
<reference evidence="10" key="1">
    <citation type="submission" date="2018-06" db="EMBL/GenBank/DDBJ databases">
        <authorList>
            <person name="Zhirakovskaya E."/>
        </authorList>
    </citation>
    <scope>NUCLEOTIDE SEQUENCE</scope>
</reference>
<comment type="similarity">
    <text evidence="2">Belongs to the flagella basal body rod proteins family.</text>
</comment>
<dbReference type="GO" id="GO:0009424">
    <property type="term" value="C:bacterial-type flagellum hook"/>
    <property type="evidence" value="ECO:0007669"/>
    <property type="project" value="TreeGrafter"/>
</dbReference>
<evidence type="ECO:0000259" key="7">
    <source>
        <dbReference type="Pfam" id="PF06429"/>
    </source>
</evidence>
<evidence type="ECO:0000256" key="1">
    <source>
        <dbReference type="ARBA" id="ARBA00004117"/>
    </source>
</evidence>
<dbReference type="InterPro" id="IPR011491">
    <property type="entry name" value="FlgE_D2"/>
</dbReference>
<accession>A0A3B0ZB96</accession>
<name>A0A3B0ZB96_9ZZZZ</name>
<dbReference type="Pfam" id="PF00460">
    <property type="entry name" value="Flg_bb_rod"/>
    <property type="match status" value="1"/>
</dbReference>
<dbReference type="Gene3D" id="2.60.98.20">
    <property type="entry name" value="Flagellar hook protein FlgE"/>
    <property type="match status" value="2"/>
</dbReference>
<dbReference type="PROSITE" id="PS00588">
    <property type="entry name" value="FLAGELLA_BB_ROD"/>
    <property type="match status" value="1"/>
</dbReference>
<keyword evidence="10" id="KW-0282">Flagellum</keyword>
<evidence type="ECO:0000256" key="5">
    <source>
        <dbReference type="SAM" id="MobiDB-lite"/>
    </source>
</evidence>
<keyword evidence="10" id="KW-0966">Cell projection</keyword>
<dbReference type="SUPFAM" id="SSF117143">
    <property type="entry name" value="Flagellar hook protein flgE"/>
    <property type="match status" value="1"/>
</dbReference>
<feature type="domain" description="Flagellar basal body rod protein N-terminal" evidence="6">
    <location>
        <begin position="3"/>
        <end position="33"/>
    </location>
</feature>
<feature type="compositionally biased region" description="Polar residues" evidence="5">
    <location>
        <begin position="238"/>
        <end position="257"/>
    </location>
</feature>
<gene>
    <name evidence="10" type="ORF">MNBD_GAMMA17-1553</name>
</gene>
<evidence type="ECO:0000256" key="4">
    <source>
        <dbReference type="ARBA" id="ARBA00023143"/>
    </source>
</evidence>
<dbReference type="InterPro" id="IPR053967">
    <property type="entry name" value="LlgE_F_G-like_D1"/>
</dbReference>
<proteinExistence type="inferred from homology"/>
<dbReference type="GO" id="GO:0005829">
    <property type="term" value="C:cytosol"/>
    <property type="evidence" value="ECO:0007669"/>
    <property type="project" value="TreeGrafter"/>
</dbReference>
<evidence type="ECO:0000313" key="10">
    <source>
        <dbReference type="EMBL" id="VAW84747.1"/>
    </source>
</evidence>
<evidence type="ECO:0000259" key="8">
    <source>
        <dbReference type="Pfam" id="PF07559"/>
    </source>
</evidence>
<dbReference type="EMBL" id="UOFQ01000006">
    <property type="protein sequence ID" value="VAW84747.1"/>
    <property type="molecule type" value="Genomic_DNA"/>
</dbReference>
<feature type="domain" description="Flagellar basal-body/hook protein C-terminal" evidence="7">
    <location>
        <begin position="500"/>
        <end position="545"/>
    </location>
</feature>
<comment type="subcellular location">
    <subcellularLocation>
        <location evidence="1">Bacterial flagellum basal body</location>
    </subcellularLocation>
</comment>
<dbReference type="InterPro" id="IPR037925">
    <property type="entry name" value="FlgE/F/G-like"/>
</dbReference>
<sequence length="546" mass="56450">MPFRIALSGLNAASSELRVIGNNVANASTTGFKKARAEFADIFASSNLGSSSNAIGSGVKLSSVTQQFSQGNIGFTDNNLDLAVSGQGMFVLNDNGVSVYTRAGAFGVDRNGFIANSQGQVLQGDIADSNGNLTNTTGDLQLNFDNIEPQATSTAEISLNLNSSLPVPGATPSSSLTVPATTILDEDAPIAPAAGSTIVGAPFNMRDNYGVERSVQIEYTHTAANTWTATLRDNVSGNTFPGSSPIDTSGASPSPSSVDFGWVPQTGSGAQDPIIVATNISAITLVAAAADGDTSVGTVSTVNNGTAQVPFNANDATTYSHSTSMTIFDSQGTPHLLTQYYRKSTQANQWEVFTFREGNRVDAPVGSNGQTVVFDTSGQLQSPTPTLPAISFNPGGGAAQITMSVDISGVTQFGSSFSISSLTQDGFSTGQLSGIDISDTGIVLSRFTNGQTQILGQVRLANFTNPQGLRQLGDTTWAESFESGQAIVSQPGSSGLGLVQSGALEGSNVDLTEQLVGMITAQRNFQANTQVISTADTITQAIINIR</sequence>
<dbReference type="Pfam" id="PF22692">
    <property type="entry name" value="LlgE_F_G_D1"/>
    <property type="match status" value="1"/>
</dbReference>
<dbReference type="InterPro" id="IPR019776">
    <property type="entry name" value="Flagellar_basal_body_rod_CS"/>
</dbReference>
<dbReference type="InterPro" id="IPR001444">
    <property type="entry name" value="Flag_bb_rod_N"/>
</dbReference>
<evidence type="ECO:0000256" key="3">
    <source>
        <dbReference type="ARBA" id="ARBA00019015"/>
    </source>
</evidence>
<organism evidence="10">
    <name type="scientific">hydrothermal vent metagenome</name>
    <dbReference type="NCBI Taxonomy" id="652676"/>
    <lineage>
        <taxon>unclassified sequences</taxon>
        <taxon>metagenomes</taxon>
        <taxon>ecological metagenomes</taxon>
    </lineage>
</organism>
<dbReference type="NCBIfam" id="TIGR03506">
    <property type="entry name" value="FlgEFG_subfam"/>
    <property type="match status" value="2"/>
</dbReference>
<evidence type="ECO:0000259" key="6">
    <source>
        <dbReference type="Pfam" id="PF00460"/>
    </source>
</evidence>
<dbReference type="GO" id="GO:0071978">
    <property type="term" value="P:bacterial-type flagellum-dependent swarming motility"/>
    <property type="evidence" value="ECO:0007669"/>
    <property type="project" value="TreeGrafter"/>
</dbReference>
<dbReference type="PANTHER" id="PTHR30435:SF1">
    <property type="entry name" value="FLAGELLAR HOOK PROTEIN FLGE"/>
    <property type="match status" value="1"/>
</dbReference>
<evidence type="ECO:0000256" key="2">
    <source>
        <dbReference type="ARBA" id="ARBA00009677"/>
    </source>
</evidence>
<feature type="domain" description="Flagellar hook protein FlgE D2" evidence="8">
    <location>
        <begin position="306"/>
        <end position="427"/>
    </location>
</feature>
<dbReference type="Pfam" id="PF07559">
    <property type="entry name" value="FlgE_D2"/>
    <property type="match status" value="1"/>
</dbReference>
<keyword evidence="10" id="KW-0969">Cilium</keyword>